<gene>
    <name evidence="2" type="ORF">T310_4013</name>
</gene>
<dbReference type="Proteomes" id="UP000053958">
    <property type="component" value="Unassembled WGS sequence"/>
</dbReference>
<proteinExistence type="predicted"/>
<dbReference type="AlphaFoldDB" id="A0A0F4YVR7"/>
<feature type="compositionally biased region" description="Polar residues" evidence="1">
    <location>
        <begin position="59"/>
        <end position="71"/>
    </location>
</feature>
<dbReference type="RefSeq" id="XP_013328563.1">
    <property type="nucleotide sequence ID" value="XM_013473109.1"/>
</dbReference>
<evidence type="ECO:0000313" key="3">
    <source>
        <dbReference type="Proteomes" id="UP000053958"/>
    </source>
</evidence>
<dbReference type="GeneID" id="25316362"/>
<keyword evidence="3" id="KW-1185">Reference proteome</keyword>
<comment type="caution">
    <text evidence="2">The sequence shown here is derived from an EMBL/GenBank/DDBJ whole genome shotgun (WGS) entry which is preliminary data.</text>
</comment>
<feature type="region of interest" description="Disordered" evidence="1">
    <location>
        <begin position="59"/>
        <end position="90"/>
    </location>
</feature>
<name>A0A0F4YVR7_RASE3</name>
<organism evidence="2 3">
    <name type="scientific">Rasamsonia emersonii (strain ATCC 16479 / CBS 393.64 / IMI 116815)</name>
    <dbReference type="NCBI Taxonomy" id="1408163"/>
    <lineage>
        <taxon>Eukaryota</taxon>
        <taxon>Fungi</taxon>
        <taxon>Dikarya</taxon>
        <taxon>Ascomycota</taxon>
        <taxon>Pezizomycotina</taxon>
        <taxon>Eurotiomycetes</taxon>
        <taxon>Eurotiomycetidae</taxon>
        <taxon>Eurotiales</taxon>
        <taxon>Trichocomaceae</taxon>
        <taxon>Rasamsonia</taxon>
    </lineage>
</organism>
<reference evidence="2 3" key="1">
    <citation type="submission" date="2015-04" db="EMBL/GenBank/DDBJ databases">
        <authorList>
            <person name="Heijne W.H."/>
            <person name="Fedorova N.D."/>
            <person name="Nierman W.C."/>
            <person name="Vollebregt A.W."/>
            <person name="Zhao Z."/>
            <person name="Wu L."/>
            <person name="Kumar M."/>
            <person name="Stam H."/>
            <person name="van den Berg M.A."/>
            <person name="Pel H.J."/>
        </authorList>
    </citation>
    <scope>NUCLEOTIDE SEQUENCE [LARGE SCALE GENOMIC DNA]</scope>
    <source>
        <strain evidence="2 3">CBS 393.64</strain>
    </source>
</reference>
<sequence length="90" mass="9346">MMITIGDPREAGKTPEQADSGQRTGARQCPAGRSGGLLAARLSGQIINALEVESAVGVPSSNRISMPTSERSVGYNDASPEPYACPLRTS</sequence>
<evidence type="ECO:0000313" key="2">
    <source>
        <dbReference type="EMBL" id="KKA21951.1"/>
    </source>
</evidence>
<feature type="region of interest" description="Disordered" evidence="1">
    <location>
        <begin position="1"/>
        <end position="33"/>
    </location>
</feature>
<accession>A0A0F4YVR7</accession>
<protein>
    <submittedName>
        <fullName evidence="2">Uncharacterized protein</fullName>
    </submittedName>
</protein>
<evidence type="ECO:0000256" key="1">
    <source>
        <dbReference type="SAM" id="MobiDB-lite"/>
    </source>
</evidence>
<dbReference type="EMBL" id="LASV01000163">
    <property type="protein sequence ID" value="KKA21951.1"/>
    <property type="molecule type" value="Genomic_DNA"/>
</dbReference>